<dbReference type="Pfam" id="PF02482">
    <property type="entry name" value="Ribosomal_S30AE"/>
    <property type="match status" value="1"/>
</dbReference>
<comment type="subunit">
    <text evidence="2">Interacts with 100S ribosomes.</text>
</comment>
<dbReference type="NCBIfam" id="TIGR00741">
    <property type="entry name" value="yfiA"/>
    <property type="match status" value="1"/>
</dbReference>
<accession>A0ABQ2HW58</accession>
<dbReference type="EMBL" id="BMNZ01000003">
    <property type="protein sequence ID" value="GGM91575.1"/>
    <property type="molecule type" value="Genomic_DNA"/>
</dbReference>
<dbReference type="InterPro" id="IPR050574">
    <property type="entry name" value="HPF/YfiA_ribosome-assoc"/>
</dbReference>
<comment type="similarity">
    <text evidence="2">Belongs to the HPF/YfiA ribosome-associated protein family. Long HPF subfamily.</text>
</comment>
<proteinExistence type="inferred from homology"/>
<dbReference type="InterPro" id="IPR038416">
    <property type="entry name" value="Ribosom_S30AE_C_sf"/>
</dbReference>
<dbReference type="HAMAP" id="MF_00839">
    <property type="entry name" value="HPF"/>
    <property type="match status" value="1"/>
</dbReference>
<dbReference type="PANTHER" id="PTHR33231">
    <property type="entry name" value="30S RIBOSOMAL PROTEIN"/>
    <property type="match status" value="1"/>
</dbReference>
<evidence type="ECO:0000256" key="2">
    <source>
        <dbReference type="HAMAP-Rule" id="MF_00839"/>
    </source>
</evidence>
<evidence type="ECO:0000313" key="6">
    <source>
        <dbReference type="Proteomes" id="UP000623461"/>
    </source>
</evidence>
<dbReference type="SUPFAM" id="SSF69754">
    <property type="entry name" value="Ribosome binding protein Y (YfiA homologue)"/>
    <property type="match status" value="1"/>
</dbReference>
<keyword evidence="1 2" id="KW-0810">Translation regulation</keyword>
<dbReference type="Gene3D" id="3.30.505.50">
    <property type="entry name" value="Sigma 54 modulation/S30EA ribosomal protein, C-terminal domain"/>
    <property type="match status" value="1"/>
</dbReference>
<keyword evidence="6" id="KW-1185">Reference proteome</keyword>
<dbReference type="Proteomes" id="UP000623461">
    <property type="component" value="Unassembled WGS sequence"/>
</dbReference>
<dbReference type="Pfam" id="PF16321">
    <property type="entry name" value="Ribosom_S30AE_C"/>
    <property type="match status" value="1"/>
</dbReference>
<evidence type="ECO:0000256" key="3">
    <source>
        <dbReference type="SAM" id="MobiDB-lite"/>
    </source>
</evidence>
<dbReference type="InterPro" id="IPR036567">
    <property type="entry name" value="RHF-like"/>
</dbReference>
<evidence type="ECO:0000259" key="4">
    <source>
        <dbReference type="Pfam" id="PF16321"/>
    </source>
</evidence>
<gene>
    <name evidence="2" type="primary">hpf</name>
    <name evidence="5" type="ORF">GCM10009721_16480</name>
</gene>
<dbReference type="InterPro" id="IPR032528">
    <property type="entry name" value="Ribosom_S30AE_C"/>
</dbReference>
<protein>
    <recommendedName>
        <fullName evidence="2">Ribosome hibernation promoting factor</fullName>
        <shortName evidence="2">HPF</shortName>
    </recommendedName>
</protein>
<comment type="subcellular location">
    <subcellularLocation>
        <location evidence="2">Cytoplasm</location>
    </subcellularLocation>
</comment>
<sequence>MEIVVTGRHVQIPDRFREQLDERLAKVSALAPKVHRIDVVVTHERVARGSEKVEITCHAKGPVIRAEACLDDKYAALDAAVDKLMDRLRRVHDKRRVSRGRRIPESVAQATARIDSSPNGSTPPGAEPIESGDGRVDDLERFGALGNSPIEVREKVHTAAPMSLEDAVNEMELVGHDFFLFHDADTDRPSVVYRRRGWSYGVLHLETDADADVAATG</sequence>
<name>A0ABQ2HW58_9MICO</name>
<evidence type="ECO:0000313" key="5">
    <source>
        <dbReference type="EMBL" id="GGM91575.1"/>
    </source>
</evidence>
<dbReference type="RefSeq" id="WP_030194771.1">
    <property type="nucleotide sequence ID" value="NZ_BMNZ01000003.1"/>
</dbReference>
<dbReference type="CDD" id="cd00552">
    <property type="entry name" value="RaiA"/>
    <property type="match status" value="1"/>
</dbReference>
<evidence type="ECO:0000256" key="1">
    <source>
        <dbReference type="ARBA" id="ARBA00022845"/>
    </source>
</evidence>
<comment type="caution">
    <text evidence="5">The sequence shown here is derived from an EMBL/GenBank/DDBJ whole genome shotgun (WGS) entry which is preliminary data.</text>
</comment>
<comment type="function">
    <text evidence="2">Required for dimerization of active 70S ribosomes into 100S ribosomes in stationary phase; 100S ribosomes are translationally inactive and sometimes present during exponential growth.</text>
</comment>
<feature type="domain" description="Sigma 54 modulation/S30EA ribosomal protein C-terminal" evidence="4">
    <location>
        <begin position="152"/>
        <end position="202"/>
    </location>
</feature>
<organism evidence="5 6">
    <name type="scientific">Terrabacter tumescens</name>
    <dbReference type="NCBI Taxonomy" id="60443"/>
    <lineage>
        <taxon>Bacteria</taxon>
        <taxon>Bacillati</taxon>
        <taxon>Actinomycetota</taxon>
        <taxon>Actinomycetes</taxon>
        <taxon>Micrococcales</taxon>
        <taxon>Intrasporangiaceae</taxon>
        <taxon>Terrabacter</taxon>
    </lineage>
</organism>
<keyword evidence="2" id="KW-0963">Cytoplasm</keyword>
<dbReference type="InterPro" id="IPR003489">
    <property type="entry name" value="RHF/RaiA"/>
</dbReference>
<feature type="region of interest" description="Disordered" evidence="3">
    <location>
        <begin position="100"/>
        <end position="136"/>
    </location>
</feature>
<reference evidence="6" key="1">
    <citation type="journal article" date="2019" name="Int. J. Syst. Evol. Microbiol.">
        <title>The Global Catalogue of Microorganisms (GCM) 10K type strain sequencing project: providing services to taxonomists for standard genome sequencing and annotation.</title>
        <authorList>
            <consortium name="The Broad Institute Genomics Platform"/>
            <consortium name="The Broad Institute Genome Sequencing Center for Infectious Disease"/>
            <person name="Wu L."/>
            <person name="Ma J."/>
        </authorList>
    </citation>
    <scope>NUCLEOTIDE SEQUENCE [LARGE SCALE GENOMIC DNA]</scope>
    <source>
        <strain evidence="6">JCM 1365</strain>
    </source>
</reference>
<dbReference type="PANTHER" id="PTHR33231:SF1">
    <property type="entry name" value="30S RIBOSOMAL PROTEIN"/>
    <property type="match status" value="1"/>
</dbReference>
<dbReference type="InterPro" id="IPR034694">
    <property type="entry name" value="HPF_long/plastid"/>
</dbReference>
<dbReference type="Gene3D" id="3.30.160.100">
    <property type="entry name" value="Ribosome hibernation promotion factor-like"/>
    <property type="match status" value="1"/>
</dbReference>